<sequence length="116" mass="12863">MSFLRTILCRYCCCCLRESEEFDELTSFSAEMPPLEVKMESTTVVRYVNEDNFMAISQTVVETTHIDPQADCGSGQDMETKASTPDNASDARTLVEDPETAIVPSASSFQSMREAS</sequence>
<feature type="region of interest" description="Disordered" evidence="1">
    <location>
        <begin position="67"/>
        <end position="116"/>
    </location>
</feature>
<reference evidence="2 3" key="1">
    <citation type="submission" date="2019-04" db="EMBL/GenBank/DDBJ databases">
        <title>Fungal friends and foes A comparative genomics study of 23 Aspergillus species from section Flavi.</title>
        <authorList>
            <consortium name="DOE Joint Genome Institute"/>
            <person name="Kjaerbolling I."/>
            <person name="Vesth T.C."/>
            <person name="Frisvad J.C."/>
            <person name="Nybo J.L."/>
            <person name="Theobald S."/>
            <person name="Kildgaard S."/>
            <person name="Petersen T.I."/>
            <person name="Kuo A."/>
            <person name="Sato A."/>
            <person name="Lyhne E.K."/>
            <person name="Kogle M.E."/>
            <person name="Wiebenga A."/>
            <person name="Kun R.S."/>
            <person name="Lubbers R.J."/>
            <person name="Makela M.R."/>
            <person name="Barry K."/>
            <person name="Chovatia M."/>
            <person name="Clum A."/>
            <person name="Daum C."/>
            <person name="Haridas S."/>
            <person name="He G."/>
            <person name="LaButti K."/>
            <person name="Lipzen A."/>
            <person name="Mondo S."/>
            <person name="Pangilinan J."/>
            <person name="Riley R."/>
            <person name="Salamov A."/>
            <person name="Simmons B.A."/>
            <person name="Magnuson J.K."/>
            <person name="Henrissat B."/>
            <person name="Mortensen U.H."/>
            <person name="Larsen T.O."/>
            <person name="De vries R.P."/>
            <person name="Grigoriev I.V."/>
            <person name="Machida M."/>
            <person name="Baker S.E."/>
            <person name="Andersen M.R."/>
        </authorList>
    </citation>
    <scope>NUCLEOTIDE SEQUENCE [LARGE SCALE GENOMIC DNA]</scope>
    <source>
        <strain evidence="2 3">CBS 126849</strain>
    </source>
</reference>
<dbReference type="AlphaFoldDB" id="A0A5N6E780"/>
<organism evidence="2 3">
    <name type="scientific">Aspergillus novoparasiticus</name>
    <dbReference type="NCBI Taxonomy" id="986946"/>
    <lineage>
        <taxon>Eukaryota</taxon>
        <taxon>Fungi</taxon>
        <taxon>Dikarya</taxon>
        <taxon>Ascomycota</taxon>
        <taxon>Pezizomycotina</taxon>
        <taxon>Eurotiomycetes</taxon>
        <taxon>Eurotiomycetidae</taxon>
        <taxon>Eurotiales</taxon>
        <taxon>Aspergillaceae</taxon>
        <taxon>Aspergillus</taxon>
        <taxon>Aspergillus subgen. Circumdati</taxon>
    </lineage>
</organism>
<proteinExistence type="predicted"/>
<name>A0A5N6E780_9EURO</name>
<keyword evidence="3" id="KW-1185">Reference proteome</keyword>
<evidence type="ECO:0000313" key="2">
    <source>
        <dbReference type="EMBL" id="KAB8213421.1"/>
    </source>
</evidence>
<protein>
    <submittedName>
        <fullName evidence="2">Uncharacterized protein</fullName>
    </submittedName>
</protein>
<evidence type="ECO:0000256" key="1">
    <source>
        <dbReference type="SAM" id="MobiDB-lite"/>
    </source>
</evidence>
<accession>A0A5N6E780</accession>
<feature type="compositionally biased region" description="Polar residues" evidence="1">
    <location>
        <begin position="105"/>
        <end position="116"/>
    </location>
</feature>
<evidence type="ECO:0000313" key="3">
    <source>
        <dbReference type="Proteomes" id="UP000326799"/>
    </source>
</evidence>
<dbReference type="EMBL" id="ML733617">
    <property type="protein sequence ID" value="KAB8213421.1"/>
    <property type="molecule type" value="Genomic_DNA"/>
</dbReference>
<gene>
    <name evidence="2" type="ORF">BDV33DRAFT_210221</name>
</gene>
<dbReference type="Proteomes" id="UP000326799">
    <property type="component" value="Unassembled WGS sequence"/>
</dbReference>